<reference evidence="2" key="1">
    <citation type="submission" date="2019-12" db="EMBL/GenBank/DDBJ databases">
        <authorList>
            <person name="Scholes J."/>
        </authorList>
    </citation>
    <scope>NUCLEOTIDE SEQUENCE</scope>
</reference>
<feature type="transmembrane region" description="Helical" evidence="1">
    <location>
        <begin position="17"/>
        <end position="37"/>
    </location>
</feature>
<feature type="non-terminal residue" evidence="2">
    <location>
        <position position="98"/>
    </location>
</feature>
<accession>A0A9N7N7U6</accession>
<proteinExistence type="predicted"/>
<keyword evidence="1" id="KW-1133">Transmembrane helix</keyword>
<comment type="caution">
    <text evidence="2">The sequence shown here is derived from an EMBL/GenBank/DDBJ whole genome shotgun (WGS) entry which is preliminary data.</text>
</comment>
<organism evidence="2 3">
    <name type="scientific">Striga hermonthica</name>
    <name type="common">Purple witchweed</name>
    <name type="synonym">Buchnera hermonthica</name>
    <dbReference type="NCBI Taxonomy" id="68872"/>
    <lineage>
        <taxon>Eukaryota</taxon>
        <taxon>Viridiplantae</taxon>
        <taxon>Streptophyta</taxon>
        <taxon>Embryophyta</taxon>
        <taxon>Tracheophyta</taxon>
        <taxon>Spermatophyta</taxon>
        <taxon>Magnoliopsida</taxon>
        <taxon>eudicotyledons</taxon>
        <taxon>Gunneridae</taxon>
        <taxon>Pentapetalae</taxon>
        <taxon>asterids</taxon>
        <taxon>lamiids</taxon>
        <taxon>Lamiales</taxon>
        <taxon>Orobanchaceae</taxon>
        <taxon>Buchnereae</taxon>
        <taxon>Striga</taxon>
    </lineage>
</organism>
<evidence type="ECO:0000313" key="3">
    <source>
        <dbReference type="Proteomes" id="UP001153555"/>
    </source>
</evidence>
<dbReference type="Proteomes" id="UP001153555">
    <property type="component" value="Unassembled WGS sequence"/>
</dbReference>
<keyword evidence="1" id="KW-0812">Transmembrane</keyword>
<feature type="non-terminal residue" evidence="2">
    <location>
        <position position="1"/>
    </location>
</feature>
<keyword evidence="3" id="KW-1185">Reference proteome</keyword>
<protein>
    <submittedName>
        <fullName evidence="2">Uncharacterized protein</fullName>
    </submittedName>
</protein>
<gene>
    <name evidence="2" type="ORF">SHERM_21840</name>
</gene>
<dbReference type="EMBL" id="CACSLK010025924">
    <property type="protein sequence ID" value="CAA0825029.1"/>
    <property type="molecule type" value="Genomic_DNA"/>
</dbReference>
<keyword evidence="1" id="KW-0472">Membrane</keyword>
<evidence type="ECO:0000313" key="2">
    <source>
        <dbReference type="EMBL" id="CAA0825029.1"/>
    </source>
</evidence>
<name>A0A9N7N7U6_STRHE</name>
<dbReference type="AlphaFoldDB" id="A0A9N7N7U6"/>
<evidence type="ECO:0000256" key="1">
    <source>
        <dbReference type="SAM" id="Phobius"/>
    </source>
</evidence>
<sequence length="98" mass="11404">YIYICIVFGFFPISHVIAVRAYVLSVSIILVHFMYLVPCIAFYSREELINFPPQCRELLIYVLCVSVCLEVKILPTFFMGTVHVIWPFMCEYVQVSPT</sequence>
<feature type="transmembrane region" description="Helical" evidence="1">
    <location>
        <begin position="58"/>
        <end position="86"/>
    </location>
</feature>